<gene>
    <name evidence="3" type="ORF">CP967_05160</name>
</gene>
<dbReference type="KEGG" id="snk:CP967_05160"/>
<comment type="similarity">
    <text evidence="1">Belongs to the barstar family.</text>
</comment>
<feature type="domain" description="Barstar (barnase inhibitor)" evidence="2">
    <location>
        <begin position="7"/>
        <end position="87"/>
    </location>
</feature>
<dbReference type="RefSeq" id="WP_150486791.1">
    <property type="nucleotide sequence ID" value="NZ_BMUV01000007.1"/>
</dbReference>
<evidence type="ECO:0000313" key="3">
    <source>
        <dbReference type="EMBL" id="QEU71426.1"/>
    </source>
</evidence>
<evidence type="ECO:0000256" key="1">
    <source>
        <dbReference type="ARBA" id="ARBA00006845"/>
    </source>
</evidence>
<dbReference type="SUPFAM" id="SSF52038">
    <property type="entry name" value="Barstar-related"/>
    <property type="match status" value="1"/>
</dbReference>
<accession>A0A5J6F617</accession>
<sequence length="131" mass="14232">MTATVTYVIEGSEVTGLARFFELFGEAVNGPGGYFGRNLDAFADCLGGGFGTPDDGSFTIEWRDHALSARALGHEETARRLEALLPRVHPANRARTERELAEARAGRGPTLFDVLVEIITDRTAPGTLRLR</sequence>
<dbReference type="OrthoDB" id="8859549at2"/>
<protein>
    <submittedName>
        <fullName evidence="3">Barnase inhibitor</fullName>
    </submittedName>
</protein>
<dbReference type="InterPro" id="IPR000468">
    <property type="entry name" value="Barstar"/>
</dbReference>
<keyword evidence="4" id="KW-1185">Reference proteome</keyword>
<evidence type="ECO:0000313" key="4">
    <source>
        <dbReference type="Proteomes" id="UP000326178"/>
    </source>
</evidence>
<dbReference type="EMBL" id="CP023702">
    <property type="protein sequence ID" value="QEU71426.1"/>
    <property type="molecule type" value="Genomic_DNA"/>
</dbReference>
<dbReference type="AlphaFoldDB" id="A0A5J6F617"/>
<dbReference type="Gene3D" id="3.30.370.10">
    <property type="entry name" value="Barstar-like"/>
    <property type="match status" value="1"/>
</dbReference>
<dbReference type="Pfam" id="PF01337">
    <property type="entry name" value="Barstar"/>
    <property type="match status" value="1"/>
</dbReference>
<dbReference type="Proteomes" id="UP000326178">
    <property type="component" value="Chromosome"/>
</dbReference>
<organism evidence="3 4">
    <name type="scientific">Streptomyces nitrosporeus</name>
    <dbReference type="NCBI Taxonomy" id="28894"/>
    <lineage>
        <taxon>Bacteria</taxon>
        <taxon>Bacillati</taxon>
        <taxon>Actinomycetota</taxon>
        <taxon>Actinomycetes</taxon>
        <taxon>Kitasatosporales</taxon>
        <taxon>Streptomycetaceae</taxon>
        <taxon>Streptomyces</taxon>
    </lineage>
</organism>
<proteinExistence type="inferred from homology"/>
<evidence type="ECO:0000259" key="2">
    <source>
        <dbReference type="Pfam" id="PF01337"/>
    </source>
</evidence>
<reference evidence="3 4" key="1">
    <citation type="submission" date="2017-09" db="EMBL/GenBank/DDBJ databases">
        <authorList>
            <person name="Lee N."/>
            <person name="Cho B.-K."/>
        </authorList>
    </citation>
    <scope>NUCLEOTIDE SEQUENCE [LARGE SCALE GENOMIC DNA]</scope>
    <source>
        <strain evidence="3 4">ATCC 12769</strain>
    </source>
</reference>
<name>A0A5J6F617_9ACTN</name>
<dbReference type="InterPro" id="IPR035905">
    <property type="entry name" value="Barstar-like_sf"/>
</dbReference>